<dbReference type="AlphaFoldDB" id="Q0EWQ2"/>
<name>Q0EWQ2_9PROT</name>
<evidence type="ECO:0000313" key="2">
    <source>
        <dbReference type="Proteomes" id="UP000005297"/>
    </source>
</evidence>
<sequence>MMDNIDIEMLTPVNYNAGHQHPPRLSLKRIFGGFFYA</sequence>
<dbReference type="Proteomes" id="UP000005297">
    <property type="component" value="Unassembled WGS sequence"/>
</dbReference>
<accession>Q0EWQ2</accession>
<dbReference type="InParanoid" id="Q0EWQ2"/>
<gene>
    <name evidence="1" type="ORF">SPV1_06344</name>
</gene>
<organism evidence="1 2">
    <name type="scientific">Mariprofundus ferrooxydans PV-1</name>
    <dbReference type="NCBI Taxonomy" id="314345"/>
    <lineage>
        <taxon>Bacteria</taxon>
        <taxon>Pseudomonadati</taxon>
        <taxon>Pseudomonadota</taxon>
        <taxon>Candidatius Mariprofundia</taxon>
        <taxon>Mariprofundales</taxon>
        <taxon>Mariprofundaceae</taxon>
        <taxon>Mariprofundus</taxon>
    </lineage>
</organism>
<dbReference type="EMBL" id="AATS01000018">
    <property type="protein sequence ID" value="EAU53737.1"/>
    <property type="molecule type" value="Genomic_DNA"/>
</dbReference>
<proteinExistence type="predicted"/>
<dbReference type="HOGENOM" id="CLU_3345618_0_0_0"/>
<comment type="caution">
    <text evidence="1">The sequence shown here is derived from an EMBL/GenBank/DDBJ whole genome shotgun (WGS) entry which is preliminary data.</text>
</comment>
<keyword evidence="2" id="KW-1185">Reference proteome</keyword>
<protein>
    <submittedName>
        <fullName evidence="1">Uncharacterized protein</fullName>
    </submittedName>
</protein>
<evidence type="ECO:0000313" key="1">
    <source>
        <dbReference type="EMBL" id="EAU53737.1"/>
    </source>
</evidence>
<reference evidence="1 2" key="1">
    <citation type="submission" date="2006-09" db="EMBL/GenBank/DDBJ databases">
        <authorList>
            <person name="Emerson D."/>
            <person name="Ferriera S."/>
            <person name="Johnson J."/>
            <person name="Kravitz S."/>
            <person name="Halpern A."/>
            <person name="Remington K."/>
            <person name="Beeson K."/>
            <person name="Tran B."/>
            <person name="Rogers Y.-H."/>
            <person name="Friedman R."/>
            <person name="Venter J.C."/>
        </authorList>
    </citation>
    <scope>NUCLEOTIDE SEQUENCE [LARGE SCALE GENOMIC DNA]</scope>
    <source>
        <strain evidence="1 2">PV-1</strain>
    </source>
</reference>